<dbReference type="RefSeq" id="XP_014665685.1">
    <property type="nucleotide sequence ID" value="XM_014810199.1"/>
</dbReference>
<reference evidence="7" key="1">
    <citation type="submission" date="2025-08" db="UniProtKB">
        <authorList>
            <consortium name="RefSeq"/>
        </authorList>
    </citation>
    <scope>IDENTIFICATION</scope>
</reference>
<dbReference type="PANTHER" id="PTHR23199:SF12">
    <property type="entry name" value="NEUROTROPHIN 1-RELATED"/>
    <property type="match status" value="1"/>
</dbReference>
<dbReference type="InterPro" id="IPR029034">
    <property type="entry name" value="Cystine-knot_cytokine"/>
</dbReference>
<dbReference type="InterPro" id="IPR032104">
    <property type="entry name" value="Spaetzle"/>
</dbReference>
<evidence type="ECO:0000313" key="7">
    <source>
        <dbReference type="RefSeq" id="XP_014665685.1"/>
    </source>
</evidence>
<evidence type="ECO:0000313" key="6">
    <source>
        <dbReference type="Proteomes" id="UP000695022"/>
    </source>
</evidence>
<protein>
    <submittedName>
        <fullName evidence="7">Uncharacterized protein LOC106807744</fullName>
    </submittedName>
</protein>
<dbReference type="Proteomes" id="UP000695022">
    <property type="component" value="Unplaced"/>
</dbReference>
<gene>
    <name evidence="7" type="primary">LOC106807744</name>
</gene>
<evidence type="ECO:0000256" key="2">
    <source>
        <dbReference type="ARBA" id="ARBA00023157"/>
    </source>
</evidence>
<dbReference type="SUPFAM" id="SSF57501">
    <property type="entry name" value="Cystine-knot cytokines"/>
    <property type="match status" value="1"/>
</dbReference>
<evidence type="ECO:0000259" key="5">
    <source>
        <dbReference type="Pfam" id="PF16077"/>
    </source>
</evidence>
<dbReference type="InterPro" id="IPR052444">
    <property type="entry name" value="Spz/Toll_ligand-like"/>
</dbReference>
<evidence type="ECO:0000256" key="4">
    <source>
        <dbReference type="SAM" id="SignalP"/>
    </source>
</evidence>
<keyword evidence="2" id="KW-1015">Disulfide bond</keyword>
<dbReference type="PANTHER" id="PTHR23199">
    <property type="entry name" value="NEUROTROPHIN 1-RELATED"/>
    <property type="match status" value="1"/>
</dbReference>
<dbReference type="GeneID" id="106807744"/>
<feature type="chain" id="PRO_5045390390" evidence="4">
    <location>
        <begin position="32"/>
        <end position="231"/>
    </location>
</feature>
<evidence type="ECO:0000256" key="3">
    <source>
        <dbReference type="ARBA" id="ARBA00023180"/>
    </source>
</evidence>
<proteinExistence type="predicted"/>
<keyword evidence="6" id="KW-1185">Reference proteome</keyword>
<sequence>MQSLLPAPFISCAVISLVCVTLTWTPANSESQSLPARLTGSVKEEDENNLDQLAFGFDNFNFLDVENEDYYDDTDYPLDAIVEAFDFAQFPILTCDSSVPTGDVFDPRQQGVGQAEFREKRQANKPACNRCLNDDIPTCNVTRRMSKPLFGFNPDGLRRVIMQRPGQLDQCVEIIQCTSPTCTVVKGACKEEYRLTQFIVFDQVNNNITADYILVPSGCNCYADVRTNLSP</sequence>
<feature type="domain" description="Spaetzle" evidence="5">
    <location>
        <begin position="138"/>
        <end position="222"/>
    </location>
</feature>
<keyword evidence="3" id="KW-0325">Glycoprotein</keyword>
<dbReference type="Pfam" id="PF16077">
    <property type="entry name" value="Spaetzle"/>
    <property type="match status" value="1"/>
</dbReference>
<keyword evidence="1 4" id="KW-0732">Signal</keyword>
<name>A0ABM1E0G4_PRICU</name>
<dbReference type="Gene3D" id="2.10.90.10">
    <property type="entry name" value="Cystine-knot cytokines"/>
    <property type="match status" value="1"/>
</dbReference>
<accession>A0ABM1E0G4</accession>
<evidence type="ECO:0000256" key="1">
    <source>
        <dbReference type="ARBA" id="ARBA00022729"/>
    </source>
</evidence>
<feature type="signal peptide" evidence="4">
    <location>
        <begin position="1"/>
        <end position="31"/>
    </location>
</feature>
<organism evidence="6 7">
    <name type="scientific">Priapulus caudatus</name>
    <name type="common">Priapulid worm</name>
    <dbReference type="NCBI Taxonomy" id="37621"/>
    <lineage>
        <taxon>Eukaryota</taxon>
        <taxon>Metazoa</taxon>
        <taxon>Ecdysozoa</taxon>
        <taxon>Scalidophora</taxon>
        <taxon>Priapulida</taxon>
        <taxon>Priapulimorpha</taxon>
        <taxon>Priapulimorphida</taxon>
        <taxon>Priapulidae</taxon>
        <taxon>Priapulus</taxon>
    </lineage>
</organism>